<proteinExistence type="predicted"/>
<evidence type="ECO:0000259" key="2">
    <source>
        <dbReference type="PROSITE" id="PS50909"/>
    </source>
</evidence>
<feature type="region of interest" description="Disordered" evidence="1">
    <location>
        <begin position="298"/>
        <end position="496"/>
    </location>
</feature>
<evidence type="ECO:0000313" key="3">
    <source>
        <dbReference type="EMBL" id="KAH7109843.1"/>
    </source>
</evidence>
<gene>
    <name evidence="3" type="ORF">B0J11DRAFT_554628</name>
</gene>
<evidence type="ECO:0000256" key="1">
    <source>
        <dbReference type="SAM" id="MobiDB-lite"/>
    </source>
</evidence>
<keyword evidence="4" id="KW-1185">Reference proteome</keyword>
<sequence>MLKKRFTSIMRKSTPDVDVSSDADTPEANVTRGVRLFCESGAANSGEEVLHLPTIVESAVASPVAAQAAAQQIRKFLSKENYSKPHVQYNAIMLIRILADNPGPSFTKHLDKQFADTVKHLLRNGQDPSVAQILKETLDSIEREKAYDTNLNALFAMWKKERAIMASAIKSFGPRQLNAPVWGPNMHQPQGFSNSSRSTRNLPPPVELAQRIEEARTSAKLLLQLVQSTPANELLGNDLVKEFSERCITAQRSVQGYINADNPAPDDDTMLTLIETNEQLSLAASKHQRAVLQARRLLGGSSPSPPIPASNNNSYNITPTNTNTYSTVSPIATNPTPSEYSLPPQPPPRTVEYPISPATDVGAPRNRSSTLDKTELPLPPSLQAGGNRRSHVPLPAAEADDPFADHHSSGYIAPPGPPPPRSVNDTERPNGFGYQPTPSYLGRQESSANNLTMHGGAAVPPTNEYERPRTPERSGHQHQGSDVSPVADGGPVTYRY</sequence>
<dbReference type="PROSITE" id="PS50909">
    <property type="entry name" value="GAT"/>
    <property type="match status" value="1"/>
</dbReference>
<comment type="caution">
    <text evidence="3">The sequence shown here is derived from an EMBL/GenBank/DDBJ whole genome shotgun (WGS) entry which is preliminary data.</text>
</comment>
<protein>
    <recommendedName>
        <fullName evidence="2">GAT domain-containing protein</fullName>
    </recommendedName>
</protein>
<dbReference type="InterPro" id="IPR004152">
    <property type="entry name" value="GAT_dom"/>
</dbReference>
<feature type="domain" description="GAT" evidence="2">
    <location>
        <begin position="203"/>
        <end position="292"/>
    </location>
</feature>
<dbReference type="Pfam" id="PF03127">
    <property type="entry name" value="GAT"/>
    <property type="match status" value="1"/>
</dbReference>
<dbReference type="CDD" id="cd21383">
    <property type="entry name" value="GAT_GGA_Tom1-like"/>
    <property type="match status" value="1"/>
</dbReference>
<reference evidence="3" key="1">
    <citation type="journal article" date="2021" name="Nat. Commun.">
        <title>Genetic determinants of endophytism in the Arabidopsis root mycobiome.</title>
        <authorList>
            <person name="Mesny F."/>
            <person name="Miyauchi S."/>
            <person name="Thiergart T."/>
            <person name="Pickel B."/>
            <person name="Atanasova L."/>
            <person name="Karlsson M."/>
            <person name="Huettel B."/>
            <person name="Barry K.W."/>
            <person name="Haridas S."/>
            <person name="Chen C."/>
            <person name="Bauer D."/>
            <person name="Andreopoulos W."/>
            <person name="Pangilinan J."/>
            <person name="LaButti K."/>
            <person name="Riley R."/>
            <person name="Lipzen A."/>
            <person name="Clum A."/>
            <person name="Drula E."/>
            <person name="Henrissat B."/>
            <person name="Kohler A."/>
            <person name="Grigoriev I.V."/>
            <person name="Martin F.M."/>
            <person name="Hacquard S."/>
        </authorList>
    </citation>
    <scope>NUCLEOTIDE SEQUENCE</scope>
    <source>
        <strain evidence="3">MPI-CAGE-CH-0243</strain>
    </source>
</reference>
<dbReference type="Gene3D" id="1.20.58.160">
    <property type="match status" value="1"/>
</dbReference>
<dbReference type="Gene3D" id="1.25.40.90">
    <property type="match status" value="1"/>
</dbReference>
<dbReference type="GO" id="GO:0035091">
    <property type="term" value="F:phosphatidylinositol binding"/>
    <property type="evidence" value="ECO:0007669"/>
    <property type="project" value="InterPro"/>
</dbReference>
<dbReference type="Proteomes" id="UP000700596">
    <property type="component" value="Unassembled WGS sequence"/>
</dbReference>
<dbReference type="EMBL" id="JAGMWT010000030">
    <property type="protein sequence ID" value="KAH7109843.1"/>
    <property type="molecule type" value="Genomic_DNA"/>
</dbReference>
<dbReference type="OrthoDB" id="5393057at2759"/>
<feature type="region of interest" description="Disordered" evidence="1">
    <location>
        <begin position="1"/>
        <end position="25"/>
    </location>
</feature>
<dbReference type="InterPro" id="IPR038425">
    <property type="entry name" value="GAT_sf"/>
</dbReference>
<dbReference type="GO" id="GO:0043130">
    <property type="term" value="F:ubiquitin binding"/>
    <property type="evidence" value="ECO:0007669"/>
    <property type="project" value="InterPro"/>
</dbReference>
<dbReference type="InterPro" id="IPR008942">
    <property type="entry name" value="ENTH_VHS"/>
</dbReference>
<name>A0A9P9CZC0_9PLEO</name>
<dbReference type="SUPFAM" id="SSF48464">
    <property type="entry name" value="ENTH/VHS domain"/>
    <property type="match status" value="1"/>
</dbReference>
<dbReference type="SUPFAM" id="SSF89009">
    <property type="entry name" value="GAT-like domain"/>
    <property type="match status" value="1"/>
</dbReference>
<feature type="compositionally biased region" description="Polar residues" evidence="1">
    <location>
        <begin position="317"/>
        <end position="334"/>
    </location>
</feature>
<dbReference type="AlphaFoldDB" id="A0A9P9CZC0"/>
<feature type="compositionally biased region" description="Basic and acidic residues" evidence="1">
    <location>
        <begin position="464"/>
        <end position="475"/>
    </location>
</feature>
<organism evidence="3 4">
    <name type="scientific">Dendryphion nanum</name>
    <dbReference type="NCBI Taxonomy" id="256645"/>
    <lineage>
        <taxon>Eukaryota</taxon>
        <taxon>Fungi</taxon>
        <taxon>Dikarya</taxon>
        <taxon>Ascomycota</taxon>
        <taxon>Pezizomycotina</taxon>
        <taxon>Dothideomycetes</taxon>
        <taxon>Pleosporomycetidae</taxon>
        <taxon>Pleosporales</taxon>
        <taxon>Torulaceae</taxon>
        <taxon>Dendryphion</taxon>
    </lineage>
</organism>
<evidence type="ECO:0000313" key="4">
    <source>
        <dbReference type="Proteomes" id="UP000700596"/>
    </source>
</evidence>
<accession>A0A9P9CZC0</accession>